<comment type="caution">
    <text evidence="2">The sequence shown here is derived from an EMBL/GenBank/DDBJ whole genome shotgun (WGS) entry which is preliminary data.</text>
</comment>
<gene>
    <name evidence="2" type="ORF">J2X31_000525</name>
</gene>
<name>A0ABU1TM83_9FLAO</name>
<keyword evidence="1" id="KW-0472">Membrane</keyword>
<accession>A0ABU1TM83</accession>
<reference evidence="2 3" key="1">
    <citation type="submission" date="2023-07" db="EMBL/GenBank/DDBJ databases">
        <title>Sorghum-associated microbial communities from plants grown in Nebraska, USA.</title>
        <authorList>
            <person name="Schachtman D."/>
        </authorList>
    </citation>
    <scope>NUCLEOTIDE SEQUENCE [LARGE SCALE GENOMIC DNA]</scope>
    <source>
        <strain evidence="2 3">3773</strain>
    </source>
</reference>
<evidence type="ECO:0000313" key="2">
    <source>
        <dbReference type="EMBL" id="MDR6966532.1"/>
    </source>
</evidence>
<feature type="transmembrane region" description="Helical" evidence="1">
    <location>
        <begin position="193"/>
        <end position="211"/>
    </location>
</feature>
<keyword evidence="1" id="KW-1133">Transmembrane helix</keyword>
<evidence type="ECO:0000313" key="3">
    <source>
        <dbReference type="Proteomes" id="UP001255185"/>
    </source>
</evidence>
<sequence length="227" mass="26281">MKDKDALILFATISDPEIITDYRNKLYENLQDINSKEEKYSLWLLIIILFYLGNSSIPSFTIGPATIDNSPMFSKILPMIFTAIVFNLNLLVRHKIELNSSLETISSISFNQFLRLTSKKSIKENYVYKMYLPYSISSGFPKLFRKRASISEIVFVLTLLIPIIIMAFIPYVLVSYMLYDLFQNHFTDVIGKTSFFITAWLFIVMLYFIMVNTIDSICGEKTNTTEN</sequence>
<organism evidence="2 3">
    <name type="scientific">Flavobacterium arsenatis</name>
    <dbReference type="NCBI Taxonomy" id="1484332"/>
    <lineage>
        <taxon>Bacteria</taxon>
        <taxon>Pseudomonadati</taxon>
        <taxon>Bacteroidota</taxon>
        <taxon>Flavobacteriia</taxon>
        <taxon>Flavobacteriales</taxon>
        <taxon>Flavobacteriaceae</taxon>
        <taxon>Flavobacterium</taxon>
    </lineage>
</organism>
<dbReference type="Proteomes" id="UP001255185">
    <property type="component" value="Unassembled WGS sequence"/>
</dbReference>
<keyword evidence="3" id="KW-1185">Reference proteome</keyword>
<feature type="transmembrane region" description="Helical" evidence="1">
    <location>
        <begin position="40"/>
        <end position="60"/>
    </location>
</feature>
<protein>
    <submittedName>
        <fullName evidence="2">Uncharacterized protein</fullName>
    </submittedName>
</protein>
<evidence type="ECO:0000256" key="1">
    <source>
        <dbReference type="SAM" id="Phobius"/>
    </source>
</evidence>
<dbReference type="EMBL" id="JAVDVI010000001">
    <property type="protein sequence ID" value="MDR6966532.1"/>
    <property type="molecule type" value="Genomic_DNA"/>
</dbReference>
<feature type="transmembrane region" description="Helical" evidence="1">
    <location>
        <begin position="72"/>
        <end position="92"/>
    </location>
</feature>
<proteinExistence type="predicted"/>
<keyword evidence="1" id="KW-0812">Transmembrane</keyword>
<feature type="transmembrane region" description="Helical" evidence="1">
    <location>
        <begin position="153"/>
        <end position="173"/>
    </location>
</feature>
<dbReference type="RefSeq" id="WP_310024164.1">
    <property type="nucleotide sequence ID" value="NZ_JAVDVI010000001.1"/>
</dbReference>